<dbReference type="EMBL" id="VSRR010096607">
    <property type="protein sequence ID" value="MPC93925.1"/>
    <property type="molecule type" value="Genomic_DNA"/>
</dbReference>
<proteinExistence type="predicted"/>
<comment type="caution">
    <text evidence="1">The sequence shown here is derived from an EMBL/GenBank/DDBJ whole genome shotgun (WGS) entry which is preliminary data.</text>
</comment>
<sequence length="68" mass="8050">MIYKLVNHMEKIDRQDLVSMSKIMKSQCLRNIKKFSFPYRTVDIWNRSSEEIVAAESVHKFKGKCAQI</sequence>
<name>A0A5B7JH47_PORTR</name>
<keyword evidence="2" id="KW-1185">Reference proteome</keyword>
<protein>
    <submittedName>
        <fullName evidence="1">Uncharacterized protein</fullName>
    </submittedName>
</protein>
<accession>A0A5B7JH47</accession>
<dbReference type="Proteomes" id="UP000324222">
    <property type="component" value="Unassembled WGS sequence"/>
</dbReference>
<organism evidence="1 2">
    <name type="scientific">Portunus trituberculatus</name>
    <name type="common">Swimming crab</name>
    <name type="synonym">Neptunus trituberculatus</name>
    <dbReference type="NCBI Taxonomy" id="210409"/>
    <lineage>
        <taxon>Eukaryota</taxon>
        <taxon>Metazoa</taxon>
        <taxon>Ecdysozoa</taxon>
        <taxon>Arthropoda</taxon>
        <taxon>Crustacea</taxon>
        <taxon>Multicrustacea</taxon>
        <taxon>Malacostraca</taxon>
        <taxon>Eumalacostraca</taxon>
        <taxon>Eucarida</taxon>
        <taxon>Decapoda</taxon>
        <taxon>Pleocyemata</taxon>
        <taxon>Brachyura</taxon>
        <taxon>Eubrachyura</taxon>
        <taxon>Portunoidea</taxon>
        <taxon>Portunidae</taxon>
        <taxon>Portuninae</taxon>
        <taxon>Portunus</taxon>
    </lineage>
</organism>
<reference evidence="1 2" key="1">
    <citation type="submission" date="2019-05" db="EMBL/GenBank/DDBJ databases">
        <title>Another draft genome of Portunus trituberculatus and its Hox gene families provides insights of decapod evolution.</title>
        <authorList>
            <person name="Jeong J.-H."/>
            <person name="Song I."/>
            <person name="Kim S."/>
            <person name="Choi T."/>
            <person name="Kim D."/>
            <person name="Ryu S."/>
            <person name="Kim W."/>
        </authorList>
    </citation>
    <scope>NUCLEOTIDE SEQUENCE [LARGE SCALE GENOMIC DNA]</scope>
    <source>
        <tissue evidence="1">Muscle</tissue>
    </source>
</reference>
<gene>
    <name evidence="1" type="ORF">E2C01_089072</name>
</gene>
<dbReference type="AlphaFoldDB" id="A0A5B7JH47"/>
<evidence type="ECO:0000313" key="2">
    <source>
        <dbReference type="Proteomes" id="UP000324222"/>
    </source>
</evidence>
<evidence type="ECO:0000313" key="1">
    <source>
        <dbReference type="EMBL" id="MPC93925.1"/>
    </source>
</evidence>